<proteinExistence type="predicted"/>
<dbReference type="InterPro" id="IPR011050">
    <property type="entry name" value="Pectin_lyase_fold/virulence"/>
</dbReference>
<evidence type="ECO:0000313" key="5">
    <source>
        <dbReference type="EMBL" id="KAE9983778.1"/>
    </source>
</evidence>
<dbReference type="Proteomes" id="UP000447873">
    <property type="component" value="Unassembled WGS sequence"/>
</dbReference>
<dbReference type="PANTHER" id="PTHR42970:SF1">
    <property type="entry name" value="PECTATE LYASE C-RELATED"/>
    <property type="match status" value="1"/>
</dbReference>
<evidence type="ECO:0000256" key="2">
    <source>
        <dbReference type="ARBA" id="ARBA00023180"/>
    </source>
</evidence>
<evidence type="ECO:0000313" key="4">
    <source>
        <dbReference type="EMBL" id="KAE9982634.1"/>
    </source>
</evidence>
<accession>A0A8H3V563</accession>
<dbReference type="InterPro" id="IPR012334">
    <property type="entry name" value="Pectin_lyas_fold"/>
</dbReference>
<organism evidence="4 7">
    <name type="scientific">Venturia inaequalis</name>
    <name type="common">Apple scab fungus</name>
    <dbReference type="NCBI Taxonomy" id="5025"/>
    <lineage>
        <taxon>Eukaryota</taxon>
        <taxon>Fungi</taxon>
        <taxon>Dikarya</taxon>
        <taxon>Ascomycota</taxon>
        <taxon>Pezizomycotina</taxon>
        <taxon>Dothideomycetes</taxon>
        <taxon>Pleosporomycetidae</taxon>
        <taxon>Venturiales</taxon>
        <taxon>Venturiaceae</taxon>
        <taxon>Venturia</taxon>
    </lineage>
</organism>
<evidence type="ECO:0000256" key="3">
    <source>
        <dbReference type="SAM" id="SignalP"/>
    </source>
</evidence>
<dbReference type="Gene3D" id="2.160.20.10">
    <property type="entry name" value="Single-stranded right-handed beta-helix, Pectin lyase-like"/>
    <property type="match status" value="1"/>
</dbReference>
<dbReference type="EMBL" id="WNWS01000073">
    <property type="protein sequence ID" value="KAE9982634.1"/>
    <property type="molecule type" value="Genomic_DNA"/>
</dbReference>
<dbReference type="Proteomes" id="UP000433883">
    <property type="component" value="Unassembled WGS sequence"/>
</dbReference>
<evidence type="ECO:0008006" key="9">
    <source>
        <dbReference type="Google" id="ProtNLM"/>
    </source>
</evidence>
<dbReference type="PANTHER" id="PTHR42970">
    <property type="entry name" value="PECTATE LYASE C-RELATED"/>
    <property type="match status" value="1"/>
</dbReference>
<dbReference type="EMBL" id="WNWQ01000024">
    <property type="protein sequence ID" value="KAE9983778.1"/>
    <property type="molecule type" value="Genomic_DNA"/>
</dbReference>
<sequence length="381" mass="40279">MFHPSPTQLLLSLLLTTSQINGAQLAFPGASGFGAYAKGGREGNNCTVSTLSDTGPGSLRDCLKEPNRIITFTVGGIIRSKDRFIIPKSTTILGQTAPFPGITTYGNGWSASGADDSIIRYIRVRMGKQGSRGKDAIGIANGKNIIFDHVSVAWGKDETFSINGDGAGNITIMNCIIGQGLQDHSAGGLIQAQGGVSLFRNLYVDNKTRNPKVKGKNDFRNNVIYNWGGGGGYIAGGDSEGESNVIIQGNYFIAGPSTGSTPPFVRGNEKFHAFVGDNWYDSDKDGVLNGKMIAEGDAKGYGGMDLVKQDYGYPGPEQVLSAKEAVDAVLKEAGASNFRDAIDARMVEEVRSWGKVGQLITRESDAPMVGLLEKGPAVAVA</sequence>
<keyword evidence="8" id="KW-1185">Reference proteome</keyword>
<dbReference type="OrthoDB" id="302705at2759"/>
<protein>
    <recommendedName>
        <fullName evidence="9">Pectate lyase C</fullName>
    </recommendedName>
</protein>
<dbReference type="Proteomes" id="UP000490939">
    <property type="component" value="Unassembled WGS sequence"/>
</dbReference>
<dbReference type="GO" id="GO:0046872">
    <property type="term" value="F:metal ion binding"/>
    <property type="evidence" value="ECO:0007669"/>
    <property type="project" value="UniProtKB-KW"/>
</dbReference>
<comment type="caution">
    <text evidence="4">The sequence shown here is derived from an EMBL/GenBank/DDBJ whole genome shotgun (WGS) entry which is preliminary data.</text>
</comment>
<dbReference type="InterPro" id="IPR052063">
    <property type="entry name" value="Polysaccharide_Lyase_1"/>
</dbReference>
<dbReference type="SUPFAM" id="SSF51126">
    <property type="entry name" value="Pectin lyase-like"/>
    <property type="match status" value="1"/>
</dbReference>
<feature type="signal peptide" evidence="3">
    <location>
        <begin position="1"/>
        <end position="22"/>
    </location>
</feature>
<feature type="chain" id="PRO_5044690763" description="Pectate lyase C" evidence="3">
    <location>
        <begin position="23"/>
        <end position="381"/>
    </location>
</feature>
<reference evidence="4 7" key="1">
    <citation type="submission" date="2018-12" db="EMBL/GenBank/DDBJ databases">
        <title>Venturia inaequalis Genome Resource.</title>
        <authorList>
            <person name="Lichtner F.J."/>
        </authorList>
    </citation>
    <scope>NUCLEOTIDE SEQUENCE [LARGE SCALE GENOMIC DNA]</scope>
    <source>
        <strain evidence="4 7">120213</strain>
        <strain evidence="5">Bline_iso_100314</strain>
        <strain evidence="6 8">DMI_063113</strain>
    </source>
</reference>
<dbReference type="AlphaFoldDB" id="A0A8H3V563"/>
<evidence type="ECO:0000313" key="8">
    <source>
        <dbReference type="Proteomes" id="UP000490939"/>
    </source>
</evidence>
<keyword evidence="3" id="KW-0732">Signal</keyword>
<evidence type="ECO:0000313" key="7">
    <source>
        <dbReference type="Proteomes" id="UP000447873"/>
    </source>
</evidence>
<evidence type="ECO:0000313" key="6">
    <source>
        <dbReference type="EMBL" id="KAE9983977.1"/>
    </source>
</evidence>
<evidence type="ECO:0000256" key="1">
    <source>
        <dbReference type="ARBA" id="ARBA00022723"/>
    </source>
</evidence>
<keyword evidence="2" id="KW-0325">Glycoprotein</keyword>
<name>A0A8H3V563_VENIN</name>
<dbReference type="EMBL" id="WNWR01000305">
    <property type="protein sequence ID" value="KAE9983977.1"/>
    <property type="molecule type" value="Genomic_DNA"/>
</dbReference>
<keyword evidence="1" id="KW-0479">Metal-binding</keyword>
<gene>
    <name evidence="5" type="ORF">BLS_003694</name>
    <name evidence="6" type="ORF">EG327_005280</name>
    <name evidence="4" type="ORF">EG328_010765</name>
</gene>